<keyword evidence="5" id="KW-0460">Magnesium</keyword>
<evidence type="ECO:0000313" key="7">
    <source>
        <dbReference type="Proteomes" id="UP000265882"/>
    </source>
</evidence>
<dbReference type="AlphaFoldDB" id="A0A3A4N759"/>
<proteinExistence type="predicted"/>
<comment type="cofactor">
    <cofactor evidence="5">
        <name>Mg(2+)</name>
        <dbReference type="ChEBI" id="CHEBI:18420"/>
    </cofactor>
</comment>
<dbReference type="Gene3D" id="3.50.30.40">
    <property type="entry name" value="Ribonuclease E inhibitor RraA/RraA-like"/>
    <property type="match status" value="1"/>
</dbReference>
<dbReference type="GO" id="GO:0046872">
    <property type="term" value="F:metal ion binding"/>
    <property type="evidence" value="ECO:0007669"/>
    <property type="project" value="UniProtKB-KW"/>
</dbReference>
<comment type="cofactor">
    <cofactor evidence="1">
        <name>a divalent metal cation</name>
        <dbReference type="ChEBI" id="CHEBI:60240"/>
    </cofactor>
</comment>
<evidence type="ECO:0000313" key="6">
    <source>
        <dbReference type="EMBL" id="RJP15569.1"/>
    </source>
</evidence>
<dbReference type="PANTHER" id="PTHR33254:SF4">
    <property type="entry name" value="4-HYDROXY-4-METHYL-2-OXOGLUTARATE ALDOLASE 3-RELATED"/>
    <property type="match status" value="1"/>
</dbReference>
<dbReference type="PANTHER" id="PTHR33254">
    <property type="entry name" value="4-HYDROXY-4-METHYL-2-OXOGLUTARATE ALDOLASE 3-RELATED"/>
    <property type="match status" value="1"/>
</dbReference>
<evidence type="ECO:0000256" key="3">
    <source>
        <dbReference type="ARBA" id="ARBA00029596"/>
    </source>
</evidence>
<protein>
    <recommendedName>
        <fullName evidence="2">Putative 4-hydroxy-4-methyl-2-oxoglutarate aldolase</fullName>
    </recommendedName>
    <alternativeName>
        <fullName evidence="3">Regulator of ribonuclease activity homolog</fullName>
    </alternativeName>
    <alternativeName>
        <fullName evidence="4">RraA-like protein</fullName>
    </alternativeName>
</protein>
<dbReference type="SUPFAM" id="SSF89562">
    <property type="entry name" value="RraA-like"/>
    <property type="match status" value="1"/>
</dbReference>
<name>A0A3A4N759_ABYX5</name>
<dbReference type="CDD" id="cd16841">
    <property type="entry name" value="RraA_family"/>
    <property type="match status" value="1"/>
</dbReference>
<dbReference type="InterPro" id="IPR005493">
    <property type="entry name" value="RraA/RraA-like"/>
</dbReference>
<evidence type="ECO:0000256" key="5">
    <source>
        <dbReference type="PIRSR" id="PIRSR605493-1"/>
    </source>
</evidence>
<comment type="caution">
    <text evidence="6">The sequence shown here is derived from an EMBL/GenBank/DDBJ whole genome shotgun (WGS) entry which is preliminary data.</text>
</comment>
<sequence length="231" mass="26498">MATSEERKELLELYEDLRVSDVRDGMDWNSMHHYGSMSPDMRPLFRTRVVGIARTARYLPFQGTVPEMTPDQYTEWSEWYYREICSYPWDEDIEQGDVMVIDQSNVNCGLMGSFNSLAFYMLGVRGYVIEGGVRDTDELIRQKTPVWSKFISQSMVQARLQFEAKNIPLCVGGVVVNPGDIVVADGDGVIVVPRQLARSVAAYARRELETDKRNRRRVYEQLGMQTDDTVS</sequence>
<reference evidence="6 7" key="1">
    <citation type="journal article" date="2017" name="ISME J.">
        <title>Energy and carbon metabolisms in a deep terrestrial subsurface fluid microbial community.</title>
        <authorList>
            <person name="Momper L."/>
            <person name="Jungbluth S.P."/>
            <person name="Lee M.D."/>
            <person name="Amend J.P."/>
        </authorList>
    </citation>
    <scope>NUCLEOTIDE SEQUENCE [LARGE SCALE GENOMIC DNA]</scope>
    <source>
        <strain evidence="6">SURF_5</strain>
    </source>
</reference>
<dbReference type="InterPro" id="IPR036704">
    <property type="entry name" value="RraA/RraA-like_sf"/>
</dbReference>
<feature type="binding site" evidence="5">
    <location>
        <position position="135"/>
    </location>
    <ligand>
        <name>Mg(2+)</name>
        <dbReference type="ChEBI" id="CHEBI:18420"/>
    </ligand>
</feature>
<dbReference type="Proteomes" id="UP000265882">
    <property type="component" value="Unassembled WGS sequence"/>
</dbReference>
<accession>A0A3A4N759</accession>
<evidence type="ECO:0000256" key="4">
    <source>
        <dbReference type="ARBA" id="ARBA00030169"/>
    </source>
</evidence>
<evidence type="ECO:0000256" key="1">
    <source>
        <dbReference type="ARBA" id="ARBA00001968"/>
    </source>
</evidence>
<organism evidence="6 7">
    <name type="scientific">Abyssobacteria bacterium (strain SURF_5)</name>
    <dbReference type="NCBI Taxonomy" id="2093360"/>
    <lineage>
        <taxon>Bacteria</taxon>
        <taxon>Pseudomonadati</taxon>
        <taxon>Candidatus Hydrogenedentota</taxon>
        <taxon>Candidatus Abyssobacteria</taxon>
    </lineage>
</organism>
<evidence type="ECO:0000256" key="2">
    <source>
        <dbReference type="ARBA" id="ARBA00016549"/>
    </source>
</evidence>
<gene>
    <name evidence="6" type="ORF">C4520_20120</name>
</gene>
<dbReference type="Pfam" id="PF03737">
    <property type="entry name" value="RraA-like"/>
    <property type="match status" value="1"/>
</dbReference>
<feature type="binding site" evidence="5">
    <location>
        <position position="134"/>
    </location>
    <ligand>
        <name>substrate</name>
    </ligand>
</feature>
<dbReference type="EMBL" id="QZKU01000134">
    <property type="protein sequence ID" value="RJP15569.1"/>
    <property type="molecule type" value="Genomic_DNA"/>
</dbReference>
<keyword evidence="5" id="KW-0479">Metal-binding</keyword>